<dbReference type="GO" id="GO:0004559">
    <property type="term" value="F:alpha-mannosidase activity"/>
    <property type="evidence" value="ECO:0007669"/>
    <property type="project" value="InterPro"/>
</dbReference>
<dbReference type="InterPro" id="IPR000602">
    <property type="entry name" value="Glyco_hydro_38_N"/>
</dbReference>
<reference evidence="7" key="2">
    <citation type="journal article" date="2024" name="Plant">
        <title>Genomic evolution and insights into agronomic trait innovations of Sesamum species.</title>
        <authorList>
            <person name="Miao H."/>
            <person name="Wang L."/>
            <person name="Qu L."/>
            <person name="Liu H."/>
            <person name="Sun Y."/>
            <person name="Le M."/>
            <person name="Wang Q."/>
            <person name="Wei S."/>
            <person name="Zheng Y."/>
            <person name="Lin W."/>
            <person name="Duan Y."/>
            <person name="Cao H."/>
            <person name="Xiong S."/>
            <person name="Wang X."/>
            <person name="Wei L."/>
            <person name="Li C."/>
            <person name="Ma Q."/>
            <person name="Ju M."/>
            <person name="Zhao R."/>
            <person name="Li G."/>
            <person name="Mu C."/>
            <person name="Tian Q."/>
            <person name="Mei H."/>
            <person name="Zhang T."/>
            <person name="Gao T."/>
            <person name="Zhang H."/>
        </authorList>
    </citation>
    <scope>NUCLEOTIDE SEQUENCE</scope>
    <source>
        <strain evidence="7">G02</strain>
    </source>
</reference>
<dbReference type="InterPro" id="IPR027291">
    <property type="entry name" value="Glyco_hydro_38_N_sf"/>
</dbReference>
<feature type="domain" description="Lysosomal alpha-mannosidase-like central" evidence="6">
    <location>
        <begin position="235"/>
        <end position="286"/>
    </location>
</feature>
<dbReference type="InterPro" id="IPR048534">
    <property type="entry name" value="Man2a1-like_dom"/>
</dbReference>
<name>A0AAW2RAL3_SESRA</name>
<evidence type="ECO:0000259" key="4">
    <source>
        <dbReference type="Pfam" id="PF01074"/>
    </source>
</evidence>
<dbReference type="GO" id="GO:0030246">
    <property type="term" value="F:carbohydrate binding"/>
    <property type="evidence" value="ECO:0007669"/>
    <property type="project" value="InterPro"/>
</dbReference>
<dbReference type="Gene3D" id="2.70.98.30">
    <property type="entry name" value="Golgi alpha-mannosidase II, domain 4"/>
    <property type="match status" value="2"/>
</dbReference>
<accession>A0AAW2RAL3</accession>
<dbReference type="InterPro" id="IPR011330">
    <property type="entry name" value="Glyco_hydro/deAcase_b/a-brl"/>
</dbReference>
<dbReference type="AlphaFoldDB" id="A0AAW2RAL3"/>
<evidence type="ECO:0000256" key="3">
    <source>
        <dbReference type="ARBA" id="ARBA00023157"/>
    </source>
</evidence>
<evidence type="ECO:0000313" key="7">
    <source>
        <dbReference type="EMBL" id="KAL0377240.1"/>
    </source>
</evidence>
<dbReference type="InterPro" id="IPR013780">
    <property type="entry name" value="Glyco_hydro_b"/>
</dbReference>
<keyword evidence="2" id="KW-0862">Zinc</keyword>
<sequence>MEVGKLLSCFVYLSPEYGSPLTSTPLTFHTTLPPPLPPPKSMSIWCLTPTTTSDGSRPSISTTSALTIPFAFYLISSASVLPVQAFFQRWWRQQSDTLKAKVKHLVNSGQLEFMYSSLPPLSFSLFVFLPTLLFTVRLFYDSKWGMCMHDEATPHYIDLIDQTTLGHRFILDEFSKKPRVGWQIDPFGHSAVQAYLLGAEVIIAYNPLGWRRVEVIRIPVSSENLVVLDSTGREIESQLLPLSNVSLLNVNYHIKAYLGISASSSARYWLAFSVSVPPLGFSTYVVSSAKQTESRSIISTVYTPEGGVDKTLEVGQGNLKLLYSVNEGKLKRYTNRRNSVAEIAEHSYSYYTGYNGTDRVFQASGAYVFRPNETFPIKTEGRVPLTVIRGPLLDEVHQQLNTWLYQLITKYMQVTRVYKGKEHALKLSLLEPEELLNLISLYEYASYLSDFAKFGSLQIRDYRADWDLEVHQPIAGNYYPINLGIYLVDETTEVSVLVDRAVGGSSLVDGQIELMLHRRLLNDDSRGVGEALNEEVCILDNCKGLTVQGKFYLRIDPRGEGAKWRRTFGQEAYSPLLLAFSQEEGSNWINSRITTFSAIDKSYSLPDNIAVITLQELQIGRVLLRLAHLYEPISLYCVLGMAKTGEDKDYSVVTGVELKKLFPDKKIIKITEMSLSANQERMEMEKKRLDWKVEGAPEEGKVVRGGPVDPVKLVVELAPMEIRTFIIDLSYLKVFGS</sequence>
<dbReference type="Gene3D" id="2.60.40.1360">
    <property type="match status" value="1"/>
</dbReference>
<dbReference type="SUPFAM" id="SSF88713">
    <property type="entry name" value="Glycoside hydrolase/deacetylase"/>
    <property type="match status" value="1"/>
</dbReference>
<evidence type="ECO:0000256" key="2">
    <source>
        <dbReference type="ARBA" id="ARBA00022833"/>
    </source>
</evidence>
<organism evidence="7">
    <name type="scientific">Sesamum radiatum</name>
    <name type="common">Black benniseed</name>
    <dbReference type="NCBI Taxonomy" id="300843"/>
    <lineage>
        <taxon>Eukaryota</taxon>
        <taxon>Viridiplantae</taxon>
        <taxon>Streptophyta</taxon>
        <taxon>Embryophyta</taxon>
        <taxon>Tracheophyta</taxon>
        <taxon>Spermatophyta</taxon>
        <taxon>Magnoliopsida</taxon>
        <taxon>eudicotyledons</taxon>
        <taxon>Gunneridae</taxon>
        <taxon>Pentapetalae</taxon>
        <taxon>asterids</taxon>
        <taxon>lamiids</taxon>
        <taxon>Lamiales</taxon>
        <taxon>Pedaliaceae</taxon>
        <taxon>Sesamum</taxon>
    </lineage>
</organism>
<dbReference type="Pfam" id="PF21260">
    <property type="entry name" value="Laman-like_dom"/>
    <property type="match status" value="1"/>
</dbReference>
<gene>
    <name evidence="7" type="ORF">Sradi_3029500</name>
</gene>
<keyword evidence="3" id="KW-1015">Disulfide bond</keyword>
<dbReference type="GO" id="GO:0006013">
    <property type="term" value="P:mannose metabolic process"/>
    <property type="evidence" value="ECO:0007669"/>
    <property type="project" value="InterPro"/>
</dbReference>
<dbReference type="FunFam" id="2.60.40.1180:FF:000015">
    <property type="entry name" value="Alpha-mannosidase"/>
    <property type="match status" value="1"/>
</dbReference>
<dbReference type="InterPro" id="IPR011682">
    <property type="entry name" value="Glyco_hydro_38_C"/>
</dbReference>
<evidence type="ECO:0000259" key="6">
    <source>
        <dbReference type="Pfam" id="PF21260"/>
    </source>
</evidence>
<proteinExistence type="predicted"/>
<dbReference type="PANTHER" id="PTHR11607">
    <property type="entry name" value="ALPHA-MANNOSIDASE"/>
    <property type="match status" value="1"/>
</dbReference>
<comment type="caution">
    <text evidence="7">The sequence shown here is derived from an EMBL/GenBank/DDBJ whole genome shotgun (WGS) entry which is preliminary data.</text>
</comment>
<protein>
    <submittedName>
        <fullName evidence="7">Alpha-mannosidase</fullName>
    </submittedName>
</protein>
<dbReference type="FunFam" id="2.60.40.1360:FF:000001">
    <property type="entry name" value="Alpha-mannosidase"/>
    <property type="match status" value="1"/>
</dbReference>
<dbReference type="Gene3D" id="2.60.40.1180">
    <property type="entry name" value="Golgi alpha-mannosidase II"/>
    <property type="match status" value="1"/>
</dbReference>
<feature type="domain" description="Glycosyl hydrolase family 38 C-terminal" evidence="5">
    <location>
        <begin position="315"/>
        <end position="526"/>
    </location>
</feature>
<reference evidence="7" key="1">
    <citation type="submission" date="2020-06" db="EMBL/GenBank/DDBJ databases">
        <authorList>
            <person name="Li T."/>
            <person name="Hu X."/>
            <person name="Zhang T."/>
            <person name="Song X."/>
            <person name="Zhang H."/>
            <person name="Dai N."/>
            <person name="Sheng W."/>
            <person name="Hou X."/>
            <person name="Wei L."/>
        </authorList>
    </citation>
    <scope>NUCLEOTIDE SEQUENCE</scope>
    <source>
        <strain evidence="7">G02</strain>
        <tissue evidence="7">Leaf</tissue>
    </source>
</reference>
<comment type="cofactor">
    <cofactor evidence="1">
        <name>Zn(2+)</name>
        <dbReference type="ChEBI" id="CHEBI:29105"/>
    </cofactor>
</comment>
<dbReference type="PANTHER" id="PTHR11607:SF60">
    <property type="entry name" value="ALPHA-MANNOSIDASE"/>
    <property type="match status" value="1"/>
</dbReference>
<dbReference type="SUPFAM" id="SSF74650">
    <property type="entry name" value="Galactose mutarotase-like"/>
    <property type="match status" value="1"/>
</dbReference>
<dbReference type="Pfam" id="PF07748">
    <property type="entry name" value="Glyco_hydro_38C"/>
    <property type="match status" value="1"/>
</dbReference>
<dbReference type="Gene3D" id="3.20.110.10">
    <property type="entry name" value="Glycoside hydrolase 38, N terminal domain"/>
    <property type="match status" value="2"/>
</dbReference>
<evidence type="ECO:0000256" key="1">
    <source>
        <dbReference type="ARBA" id="ARBA00001947"/>
    </source>
</evidence>
<dbReference type="InterPro" id="IPR011013">
    <property type="entry name" value="Gal_mutarotase_sf_dom"/>
</dbReference>
<dbReference type="InterPro" id="IPR050843">
    <property type="entry name" value="Glycosyl_Hydrlase_38"/>
</dbReference>
<dbReference type="Pfam" id="PF01074">
    <property type="entry name" value="Glyco_hydro_38N"/>
    <property type="match status" value="1"/>
</dbReference>
<dbReference type="EMBL" id="JACGWJ010000013">
    <property type="protein sequence ID" value="KAL0377240.1"/>
    <property type="molecule type" value="Genomic_DNA"/>
</dbReference>
<evidence type="ECO:0000259" key="5">
    <source>
        <dbReference type="Pfam" id="PF07748"/>
    </source>
</evidence>
<feature type="domain" description="Glycoside hydrolase family 38 N-terminal" evidence="4">
    <location>
        <begin position="145"/>
        <end position="198"/>
    </location>
</feature>